<accession>A0A7M6DRA3</accession>
<protein>
    <submittedName>
        <fullName evidence="1">Uncharacterized protein</fullName>
    </submittedName>
</protein>
<evidence type="ECO:0000313" key="2">
    <source>
        <dbReference type="Proteomes" id="UP000594262"/>
    </source>
</evidence>
<sequence>MEECPDVLDEALNESNYAHQAKKLLKVKSLPKKLTIPEAAYLLMGKRNMTQRTYKNLKKVFNKSGVNLPNYPDLKGYCNNLDAGEILKLHRDDDNCSCMGYGCTVRCTLEMIFKTDYFYRRLCFLSHEQQQKLFKFLTEKDPELYSNLDESKKTVIIRDTGDNFRAAGRFPTEQTSFSLLNLPDLANSPYGQHITTLLRGGESRQTLKIHVGKHYQQLHSLVKEGITLMSPCGNIESFNVIVIFVADLSFVKEVLGRCQCTQTFGCFHCELPIKDWSSVKRKLGSPQSIQKMKTRGDNSTSAYKKFTLTNYGQWAPVMLKFIILELLPPCGLHLILAHHRYLWKSLYEIVSKRKQEHVIPVALKKIGCNYLAFQLKCYHTSKKKHYDGSEPLKMIGNDCKLLEDNMDVFLTEFVNERN</sequence>
<reference evidence="1" key="1">
    <citation type="submission" date="2021-01" db="UniProtKB">
        <authorList>
            <consortium name="EnsemblMetazoa"/>
        </authorList>
    </citation>
    <scope>IDENTIFICATION</scope>
</reference>
<name>A0A7M6DRA3_9CNID</name>
<proteinExistence type="predicted"/>
<dbReference type="AlphaFoldDB" id="A0A7M6DRA3"/>
<keyword evidence="2" id="KW-1185">Reference proteome</keyword>
<dbReference type="EnsemblMetazoa" id="CLYHEMT023887.1">
    <property type="protein sequence ID" value="CLYHEMP023887.1"/>
    <property type="gene ID" value="CLYHEMG023887"/>
</dbReference>
<dbReference type="OrthoDB" id="10486863at2759"/>
<evidence type="ECO:0000313" key="1">
    <source>
        <dbReference type="EnsemblMetazoa" id="CLYHEMP023887.1"/>
    </source>
</evidence>
<dbReference type="Proteomes" id="UP000594262">
    <property type="component" value="Unplaced"/>
</dbReference>
<organism evidence="1 2">
    <name type="scientific">Clytia hemisphaerica</name>
    <dbReference type="NCBI Taxonomy" id="252671"/>
    <lineage>
        <taxon>Eukaryota</taxon>
        <taxon>Metazoa</taxon>
        <taxon>Cnidaria</taxon>
        <taxon>Hydrozoa</taxon>
        <taxon>Hydroidolina</taxon>
        <taxon>Leptothecata</taxon>
        <taxon>Obeliida</taxon>
        <taxon>Clytiidae</taxon>
        <taxon>Clytia</taxon>
    </lineage>
</organism>